<sequence length="121" mass="13633">MPPSRFNVRQEDDTGSDAQSDLNCVALIFCLYKCQATTGSLITKCRSPFPWTIVLRAALVVVELIRTERMTILKQARRRRKKCGFIVFAYNQTQQSDCQALRQAIALVAGLETFTATEKSL</sequence>
<dbReference type="AlphaFoldDB" id="A0AAV4B9T4"/>
<dbReference type="EMBL" id="BLXT01004727">
    <property type="protein sequence ID" value="GFO17196.1"/>
    <property type="molecule type" value="Genomic_DNA"/>
</dbReference>
<dbReference type="Proteomes" id="UP000735302">
    <property type="component" value="Unassembled WGS sequence"/>
</dbReference>
<protein>
    <submittedName>
        <fullName evidence="1">Uncharacterized protein</fullName>
    </submittedName>
</protein>
<comment type="caution">
    <text evidence="1">The sequence shown here is derived from an EMBL/GenBank/DDBJ whole genome shotgun (WGS) entry which is preliminary data.</text>
</comment>
<name>A0AAV4B9T4_9GAST</name>
<proteinExistence type="predicted"/>
<accession>A0AAV4B9T4</accession>
<evidence type="ECO:0000313" key="2">
    <source>
        <dbReference type="Proteomes" id="UP000735302"/>
    </source>
</evidence>
<organism evidence="1 2">
    <name type="scientific">Plakobranchus ocellatus</name>
    <dbReference type="NCBI Taxonomy" id="259542"/>
    <lineage>
        <taxon>Eukaryota</taxon>
        <taxon>Metazoa</taxon>
        <taxon>Spiralia</taxon>
        <taxon>Lophotrochozoa</taxon>
        <taxon>Mollusca</taxon>
        <taxon>Gastropoda</taxon>
        <taxon>Heterobranchia</taxon>
        <taxon>Euthyneura</taxon>
        <taxon>Panpulmonata</taxon>
        <taxon>Sacoglossa</taxon>
        <taxon>Placobranchoidea</taxon>
        <taxon>Plakobranchidae</taxon>
        <taxon>Plakobranchus</taxon>
    </lineage>
</organism>
<keyword evidence="2" id="KW-1185">Reference proteome</keyword>
<reference evidence="1 2" key="1">
    <citation type="journal article" date="2021" name="Elife">
        <title>Chloroplast acquisition without the gene transfer in kleptoplastic sea slugs, Plakobranchus ocellatus.</title>
        <authorList>
            <person name="Maeda T."/>
            <person name="Takahashi S."/>
            <person name="Yoshida T."/>
            <person name="Shimamura S."/>
            <person name="Takaki Y."/>
            <person name="Nagai Y."/>
            <person name="Toyoda A."/>
            <person name="Suzuki Y."/>
            <person name="Arimoto A."/>
            <person name="Ishii H."/>
            <person name="Satoh N."/>
            <person name="Nishiyama T."/>
            <person name="Hasebe M."/>
            <person name="Maruyama T."/>
            <person name="Minagawa J."/>
            <person name="Obokata J."/>
            <person name="Shigenobu S."/>
        </authorList>
    </citation>
    <scope>NUCLEOTIDE SEQUENCE [LARGE SCALE GENOMIC DNA]</scope>
</reference>
<gene>
    <name evidence="1" type="ORF">PoB_004370100</name>
</gene>
<evidence type="ECO:0000313" key="1">
    <source>
        <dbReference type="EMBL" id="GFO17196.1"/>
    </source>
</evidence>